<dbReference type="RefSeq" id="XP_001611825.1">
    <property type="nucleotide sequence ID" value="XM_001611775.1"/>
</dbReference>
<reference evidence="7" key="3">
    <citation type="journal article" date="2021" name="Int. J. Parasitol.">
        <title>Comparative analysis of gene expression between Babesia bovis blood stages and kinetes allowed by improved genome annotation.</title>
        <authorList>
            <person name="Ueti M.W."/>
            <person name="Johnson W.C."/>
            <person name="Kappmeyer L.S."/>
            <person name="Herndon D.R."/>
            <person name="Mousel M.R."/>
            <person name="Reif K.E."/>
            <person name="Taus N.S."/>
            <person name="Ifeonu O.O."/>
            <person name="Silva J.C."/>
            <person name="Suarez C.E."/>
            <person name="Brayton K.A."/>
        </authorList>
    </citation>
    <scope>NUCLEOTIDE SEQUENCE [LARGE SCALE GENOMIC DNA]</scope>
</reference>
<evidence type="ECO:0000256" key="3">
    <source>
        <dbReference type="ARBA" id="ARBA00022552"/>
    </source>
</evidence>
<dbReference type="GO" id="GO:0030688">
    <property type="term" value="C:preribosome, small subunit precursor"/>
    <property type="evidence" value="ECO:0007669"/>
    <property type="project" value="InterPro"/>
</dbReference>
<comment type="subcellular location">
    <subcellularLocation>
        <location evidence="1">Nucleus</location>
    </subcellularLocation>
</comment>
<dbReference type="PANTHER" id="PTHR13026">
    <property type="entry name" value="NNP-1 PROTEIN NOVEL NUCLEAR PROTEIN 1 NOP52"/>
    <property type="match status" value="1"/>
</dbReference>
<dbReference type="GeneID" id="5480076"/>
<dbReference type="AlphaFoldDB" id="A7ANX3"/>
<feature type="region of interest" description="Disordered" evidence="5">
    <location>
        <begin position="288"/>
        <end position="308"/>
    </location>
</feature>
<name>A7ANX3_BABBO</name>
<dbReference type="Pfam" id="PF05997">
    <property type="entry name" value="Nop52"/>
    <property type="match status" value="1"/>
</dbReference>
<dbReference type="InParanoid" id="A7ANX3"/>
<dbReference type="OMA" id="ICHNLAN"/>
<evidence type="ECO:0000256" key="4">
    <source>
        <dbReference type="ARBA" id="ARBA00023242"/>
    </source>
</evidence>
<dbReference type="STRING" id="5865.A7ANX3"/>
<sequence>MDDQTVQKLCHMLASCEESTRSQALNSISELFSEVTCLVDELTLLKLTKALYFMLWLTDKPLKVRKVAVTIADSQSHFVDRRNRFAFFDALFKSMSMEWPNLDKNRVDKMLLFVRIVLAALLELLNNGKWDLNEINRFNDIVLNKEGIFHKRSAGLAFQFIQVFFEEFEANRVEFDKTNSWSELSAIGYLHLMKPFLHLTLLNDNRHLMKTLYMYVLSRAADIAGAPTDGYKVLLNRFSQASFASKYNVKLVLEPLLEQYSKIDCSDDELDAHAKEAVASMEASINDAGNNHVKTRKTKKSDVAEEEDVAPSLVDVTDELEADDYSIDEEDDGYISLAEAFTPRKSNRKFGKHLKEIATLDTLRKYLLSSKQDKHHLLDKLNSPRLRRQMTLLSLHNIRLLNPDRRFKCARKLHRIMTITDTVQNMPSKRRSIDVAKALHNIKHAKPEKSIVRKRKSKVTEPKHVVFNLKNNQVATIPKKAKSTLTMPMWY</sequence>
<accession>A7ANX3</accession>
<dbReference type="VEuPathDB" id="PiroplasmaDB:BBOV_III006960"/>
<dbReference type="Proteomes" id="UP000002173">
    <property type="component" value="Unassembled WGS sequence"/>
</dbReference>
<gene>
    <name evidence="6" type="ORF">BBOV_III006960</name>
</gene>
<keyword evidence="4" id="KW-0539">Nucleus</keyword>
<dbReference type="EMBL" id="AAXT01000001">
    <property type="protein sequence ID" value="EDO08257.1"/>
    <property type="molecule type" value="Genomic_DNA"/>
</dbReference>
<reference evidence="7" key="2">
    <citation type="journal article" date="2020" name="Data Brief">
        <title>Transcriptome dataset of Babesia bovis life stages within vertebrate and invertebrate hosts.</title>
        <authorList>
            <person name="Ueti M.W."/>
            <person name="Johnson W.C."/>
            <person name="Kappmeyer L.S."/>
            <person name="Herndon D.R."/>
            <person name="Mousel M.R."/>
            <person name="Reif K.E."/>
            <person name="Taus N.S."/>
            <person name="Ifeonu O.O."/>
            <person name="Silva J.C."/>
            <person name="Suarez C.E."/>
            <person name="Brayton K.A."/>
        </authorList>
    </citation>
    <scope>NUCLEOTIDE SEQUENCE [LARGE SCALE GENOMIC DNA]</scope>
</reference>
<dbReference type="eggNOG" id="KOG3911">
    <property type="taxonomic scope" value="Eukaryota"/>
</dbReference>
<dbReference type="GO" id="GO:0006364">
    <property type="term" value="P:rRNA processing"/>
    <property type="evidence" value="ECO:0007669"/>
    <property type="project" value="UniProtKB-KW"/>
</dbReference>
<protein>
    <submittedName>
        <fullName evidence="6">Nucleolar protein,Nop52 family protein</fullName>
    </submittedName>
</protein>
<comment type="similarity">
    <text evidence="2">Belongs to the RRP1 family.</text>
</comment>
<dbReference type="PANTHER" id="PTHR13026:SF0">
    <property type="entry name" value="RIBOSOMAL RNA PROCESSING 1B"/>
    <property type="match status" value="1"/>
</dbReference>
<comment type="caution">
    <text evidence="6">The sequence shown here is derived from an EMBL/GenBank/DDBJ whole genome shotgun (WGS) entry which is preliminary data.</text>
</comment>
<dbReference type="GO" id="GO:0005634">
    <property type="term" value="C:nucleus"/>
    <property type="evidence" value="ECO:0007669"/>
    <property type="project" value="UniProtKB-SubCell"/>
</dbReference>
<proteinExistence type="inferred from homology"/>
<organism evidence="6 7">
    <name type="scientific">Babesia bovis</name>
    <dbReference type="NCBI Taxonomy" id="5865"/>
    <lineage>
        <taxon>Eukaryota</taxon>
        <taxon>Sar</taxon>
        <taxon>Alveolata</taxon>
        <taxon>Apicomplexa</taxon>
        <taxon>Aconoidasida</taxon>
        <taxon>Piroplasmida</taxon>
        <taxon>Babesiidae</taxon>
        <taxon>Babesia</taxon>
    </lineage>
</organism>
<reference evidence="6 7" key="1">
    <citation type="journal article" date="2007" name="PLoS Pathog.">
        <title>Genome sequence of Babesia bovis and comparative analysis of apicomplexan hemoprotozoa.</title>
        <authorList>
            <person name="Brayton K.A."/>
            <person name="Lau A.O.T."/>
            <person name="Herndon D.R."/>
            <person name="Hannick L."/>
            <person name="Kappmeyer L.S."/>
            <person name="Berens S.J."/>
            <person name="Bidwell S.L."/>
            <person name="Brown W.C."/>
            <person name="Crabtree J."/>
            <person name="Fadrosh D."/>
            <person name="Feldblum T."/>
            <person name="Forberger H.A."/>
            <person name="Haas B.J."/>
            <person name="Howell J.M."/>
            <person name="Khouri H."/>
            <person name="Koo H."/>
            <person name="Mann D.J."/>
            <person name="Norimine J."/>
            <person name="Paulsen I.T."/>
            <person name="Radune D."/>
            <person name="Ren Q."/>
            <person name="Smith R.K. Jr."/>
            <person name="Suarez C.E."/>
            <person name="White O."/>
            <person name="Wortman J.R."/>
            <person name="Knowles D.P. Jr."/>
            <person name="McElwain T.F."/>
            <person name="Nene V.M."/>
        </authorList>
    </citation>
    <scope>NUCLEOTIDE SEQUENCE [LARGE SCALE GENOMIC DNA]</scope>
    <source>
        <strain evidence="6">T2Bo</strain>
    </source>
</reference>
<dbReference type="InterPro" id="IPR010301">
    <property type="entry name" value="RRP1"/>
</dbReference>
<evidence type="ECO:0000256" key="5">
    <source>
        <dbReference type="SAM" id="MobiDB-lite"/>
    </source>
</evidence>
<evidence type="ECO:0000313" key="7">
    <source>
        <dbReference type="Proteomes" id="UP000002173"/>
    </source>
</evidence>
<dbReference type="KEGG" id="bbo:BBOV_III006960"/>
<keyword evidence="3" id="KW-0698">rRNA processing</keyword>
<evidence type="ECO:0000256" key="1">
    <source>
        <dbReference type="ARBA" id="ARBA00004123"/>
    </source>
</evidence>
<evidence type="ECO:0000313" key="6">
    <source>
        <dbReference type="EMBL" id="EDO08257.1"/>
    </source>
</evidence>
<evidence type="ECO:0000256" key="2">
    <source>
        <dbReference type="ARBA" id="ARBA00006374"/>
    </source>
</evidence>
<keyword evidence="7" id="KW-1185">Reference proteome</keyword>